<dbReference type="EMBL" id="JAWDGP010003835">
    <property type="protein sequence ID" value="KAK3770525.1"/>
    <property type="molecule type" value="Genomic_DNA"/>
</dbReference>
<keyword evidence="2" id="KW-1185">Reference proteome</keyword>
<sequence length="92" mass="10377">MALYSIRSFLMLDSASLTKQESVSSIRHQRACGAPIGTRQVESSSRGHLAALDLFLSNKTLRWSPSTHLMMVQIPLSMSTWPDMNGDRRIWL</sequence>
<dbReference type="AlphaFoldDB" id="A0AAE0ZJK4"/>
<evidence type="ECO:0000313" key="2">
    <source>
        <dbReference type="Proteomes" id="UP001283361"/>
    </source>
</evidence>
<reference evidence="1" key="1">
    <citation type="journal article" date="2023" name="G3 (Bethesda)">
        <title>A reference genome for the long-term kleptoplast-retaining sea slug Elysia crispata morphotype clarki.</title>
        <authorList>
            <person name="Eastman K.E."/>
            <person name="Pendleton A.L."/>
            <person name="Shaikh M.A."/>
            <person name="Suttiyut T."/>
            <person name="Ogas R."/>
            <person name="Tomko P."/>
            <person name="Gavelis G."/>
            <person name="Widhalm J.R."/>
            <person name="Wisecaver J.H."/>
        </authorList>
    </citation>
    <scope>NUCLEOTIDE SEQUENCE</scope>
    <source>
        <strain evidence="1">ECLA1</strain>
    </source>
</reference>
<comment type="caution">
    <text evidence="1">The sequence shown here is derived from an EMBL/GenBank/DDBJ whole genome shotgun (WGS) entry which is preliminary data.</text>
</comment>
<protein>
    <submittedName>
        <fullName evidence="1">Uncharacterized protein</fullName>
    </submittedName>
</protein>
<organism evidence="1 2">
    <name type="scientific">Elysia crispata</name>
    <name type="common">lettuce slug</name>
    <dbReference type="NCBI Taxonomy" id="231223"/>
    <lineage>
        <taxon>Eukaryota</taxon>
        <taxon>Metazoa</taxon>
        <taxon>Spiralia</taxon>
        <taxon>Lophotrochozoa</taxon>
        <taxon>Mollusca</taxon>
        <taxon>Gastropoda</taxon>
        <taxon>Heterobranchia</taxon>
        <taxon>Euthyneura</taxon>
        <taxon>Panpulmonata</taxon>
        <taxon>Sacoglossa</taxon>
        <taxon>Placobranchoidea</taxon>
        <taxon>Plakobranchidae</taxon>
        <taxon>Elysia</taxon>
    </lineage>
</organism>
<dbReference type="Proteomes" id="UP001283361">
    <property type="component" value="Unassembled WGS sequence"/>
</dbReference>
<gene>
    <name evidence="1" type="ORF">RRG08_004236</name>
</gene>
<proteinExistence type="predicted"/>
<accession>A0AAE0ZJK4</accession>
<name>A0AAE0ZJK4_9GAST</name>
<evidence type="ECO:0000313" key="1">
    <source>
        <dbReference type="EMBL" id="KAK3770525.1"/>
    </source>
</evidence>